<dbReference type="Pfam" id="PF01336">
    <property type="entry name" value="tRNA_anti-codon"/>
    <property type="match status" value="1"/>
</dbReference>
<organism evidence="5 6">
    <name type="scientific">Entomortierella parvispora</name>
    <dbReference type="NCBI Taxonomy" id="205924"/>
    <lineage>
        <taxon>Eukaryota</taxon>
        <taxon>Fungi</taxon>
        <taxon>Fungi incertae sedis</taxon>
        <taxon>Mucoromycota</taxon>
        <taxon>Mortierellomycotina</taxon>
        <taxon>Mortierellomycetes</taxon>
        <taxon>Mortierellales</taxon>
        <taxon>Mortierellaceae</taxon>
        <taxon>Entomortierella</taxon>
    </lineage>
</organism>
<dbReference type="InterPro" id="IPR012340">
    <property type="entry name" value="NA-bd_OB-fold"/>
</dbReference>
<dbReference type="GO" id="GO:0003697">
    <property type="term" value="F:single-stranded DNA binding"/>
    <property type="evidence" value="ECO:0007669"/>
    <property type="project" value="TreeGrafter"/>
</dbReference>
<gene>
    <name evidence="5" type="ORF">EMPS_05242</name>
</gene>
<evidence type="ECO:0000259" key="4">
    <source>
        <dbReference type="Pfam" id="PF01336"/>
    </source>
</evidence>
<dbReference type="CDD" id="cd04478">
    <property type="entry name" value="RPA2_DBD_D"/>
    <property type="match status" value="1"/>
</dbReference>
<dbReference type="EMBL" id="BQFW01000007">
    <property type="protein sequence ID" value="GJJ72884.1"/>
    <property type="molecule type" value="Genomic_DNA"/>
</dbReference>
<dbReference type="InterPro" id="IPR004365">
    <property type="entry name" value="NA-bd_OB_tRNA"/>
</dbReference>
<evidence type="ECO:0000256" key="3">
    <source>
        <dbReference type="ARBA" id="ARBA00023242"/>
    </source>
</evidence>
<feature type="domain" description="OB" evidence="4">
    <location>
        <begin position="68"/>
        <end position="141"/>
    </location>
</feature>
<keyword evidence="6" id="KW-1185">Reference proteome</keyword>
<dbReference type="Proteomes" id="UP000827284">
    <property type="component" value="Unassembled WGS sequence"/>
</dbReference>
<dbReference type="PIRSF" id="PIRSF036949">
    <property type="entry name" value="RPA32"/>
    <property type="match status" value="1"/>
</dbReference>
<comment type="subcellular location">
    <subcellularLocation>
        <location evidence="1">Nucleus</location>
    </subcellularLocation>
</comment>
<sequence>MSNFRPYSNAGQGTGYMQDSFGADSAAPMKRANNHSLRPVTIKQLLSVGQTQSDGDMTLDGRDLGQVVFIAVVRLISAQSTHTTYTVEDGTGQIELKKFASDDEDAVEQSSIIQGSYVKVVGNLKEFQQRFSITVHVIRPIQDMNELTYHNLEVMLVHASLTRSKIGSGTGSNVGVGGLVGMAGMVGTSVPGNMYGKSIDDQISEYVGNHPEGKTNGVHRRDITSKFAAQMGGAPAVETKLRQLIEDGFMFSAGDDDHLMVAQ</sequence>
<dbReference type="AlphaFoldDB" id="A0A9P3H9Y9"/>
<reference evidence="5" key="1">
    <citation type="submission" date="2021-11" db="EMBL/GenBank/DDBJ databases">
        <authorList>
            <person name="Herlambang A."/>
            <person name="Guo Y."/>
            <person name="Takashima Y."/>
            <person name="Nishizawa T."/>
        </authorList>
    </citation>
    <scope>NUCLEOTIDE SEQUENCE</scope>
    <source>
        <strain evidence="5">E1425</strain>
    </source>
</reference>
<proteinExistence type="predicted"/>
<keyword evidence="3" id="KW-0539">Nucleus</keyword>
<dbReference type="Gene3D" id="1.10.10.10">
    <property type="entry name" value="Winged helix-like DNA-binding domain superfamily/Winged helix DNA-binding domain"/>
    <property type="match status" value="1"/>
</dbReference>
<evidence type="ECO:0000256" key="2">
    <source>
        <dbReference type="ARBA" id="ARBA00023125"/>
    </source>
</evidence>
<dbReference type="GO" id="GO:0035861">
    <property type="term" value="C:site of double-strand break"/>
    <property type="evidence" value="ECO:0007669"/>
    <property type="project" value="TreeGrafter"/>
</dbReference>
<dbReference type="Gene3D" id="2.40.50.140">
    <property type="entry name" value="Nucleic acid-binding proteins"/>
    <property type="match status" value="1"/>
</dbReference>
<dbReference type="OrthoDB" id="25571at2759"/>
<name>A0A9P3H9Y9_9FUNG</name>
<dbReference type="GO" id="GO:0000724">
    <property type="term" value="P:double-strand break repair via homologous recombination"/>
    <property type="evidence" value="ECO:0007669"/>
    <property type="project" value="TreeGrafter"/>
</dbReference>
<evidence type="ECO:0000256" key="1">
    <source>
        <dbReference type="ARBA" id="ARBA00004123"/>
    </source>
</evidence>
<comment type="caution">
    <text evidence="5">The sequence shown here is derived from an EMBL/GenBank/DDBJ whole genome shotgun (WGS) entry which is preliminary data.</text>
</comment>
<dbReference type="SUPFAM" id="SSF50249">
    <property type="entry name" value="Nucleic acid-binding proteins"/>
    <property type="match status" value="1"/>
</dbReference>
<dbReference type="InterPro" id="IPR036388">
    <property type="entry name" value="WH-like_DNA-bd_sf"/>
</dbReference>
<dbReference type="PANTHER" id="PTHR13989:SF16">
    <property type="entry name" value="REPLICATION PROTEIN A2"/>
    <property type="match status" value="1"/>
</dbReference>
<evidence type="ECO:0000313" key="6">
    <source>
        <dbReference type="Proteomes" id="UP000827284"/>
    </source>
</evidence>
<dbReference type="GO" id="GO:0006260">
    <property type="term" value="P:DNA replication"/>
    <property type="evidence" value="ECO:0007669"/>
    <property type="project" value="InterPro"/>
</dbReference>
<dbReference type="GO" id="GO:0006289">
    <property type="term" value="P:nucleotide-excision repair"/>
    <property type="evidence" value="ECO:0007669"/>
    <property type="project" value="TreeGrafter"/>
</dbReference>
<reference evidence="5" key="2">
    <citation type="journal article" date="2022" name="Microbiol. Resour. Announc.">
        <title>Whole-Genome Sequence of Entomortierella parvispora E1425, a Mucoromycotan Fungus Associated with Burkholderiaceae-Related Endosymbiotic Bacteria.</title>
        <authorList>
            <person name="Herlambang A."/>
            <person name="Guo Y."/>
            <person name="Takashima Y."/>
            <person name="Narisawa K."/>
            <person name="Ohta H."/>
            <person name="Nishizawa T."/>
        </authorList>
    </citation>
    <scope>NUCLEOTIDE SEQUENCE</scope>
    <source>
        <strain evidence="5">E1425</strain>
    </source>
</reference>
<dbReference type="GO" id="GO:0005662">
    <property type="term" value="C:DNA replication factor A complex"/>
    <property type="evidence" value="ECO:0007669"/>
    <property type="project" value="TreeGrafter"/>
</dbReference>
<dbReference type="InterPro" id="IPR040260">
    <property type="entry name" value="RFA2-like"/>
</dbReference>
<evidence type="ECO:0000313" key="5">
    <source>
        <dbReference type="EMBL" id="GJJ72884.1"/>
    </source>
</evidence>
<accession>A0A9P3H9Y9</accession>
<protein>
    <submittedName>
        <fullName evidence="5">Replication factor A2</fullName>
    </submittedName>
</protein>
<dbReference type="GO" id="GO:0000781">
    <property type="term" value="C:chromosome, telomeric region"/>
    <property type="evidence" value="ECO:0007669"/>
    <property type="project" value="TreeGrafter"/>
</dbReference>
<keyword evidence="2" id="KW-0238">DNA-binding</keyword>
<dbReference type="PANTHER" id="PTHR13989">
    <property type="entry name" value="REPLICATION PROTEIN A-RELATED"/>
    <property type="match status" value="1"/>
</dbReference>
<dbReference type="InterPro" id="IPR014646">
    <property type="entry name" value="Rfa2/RPA32"/>
</dbReference>